<dbReference type="AlphaFoldDB" id="A0A6J7UIF0"/>
<dbReference type="Gene3D" id="3.20.20.10">
    <property type="entry name" value="Alanine racemase"/>
    <property type="match status" value="1"/>
</dbReference>
<dbReference type="Pfam" id="PF01168">
    <property type="entry name" value="Ala_racemase_N"/>
    <property type="match status" value="1"/>
</dbReference>
<accession>A0A6J7UIF0</accession>
<name>A0A6J7UIF0_9ZZZZ</name>
<reference evidence="4" key="1">
    <citation type="submission" date="2020-05" db="EMBL/GenBank/DDBJ databases">
        <authorList>
            <person name="Chiriac C."/>
            <person name="Salcher M."/>
            <person name="Ghai R."/>
            <person name="Kavagutti S V."/>
        </authorList>
    </citation>
    <scope>NUCLEOTIDE SEQUENCE</scope>
</reference>
<dbReference type="CDD" id="cd00635">
    <property type="entry name" value="PLPDE_III_YBL036c_like"/>
    <property type="match status" value="1"/>
</dbReference>
<evidence type="ECO:0000256" key="1">
    <source>
        <dbReference type="ARBA" id="ARBA00022898"/>
    </source>
</evidence>
<dbReference type="PIRSF" id="PIRSF004848">
    <property type="entry name" value="YBL036c_PLPDEIII"/>
    <property type="match status" value="1"/>
</dbReference>
<dbReference type="InterPro" id="IPR011078">
    <property type="entry name" value="PyrdxlP_homeostasis"/>
</dbReference>
<sequence length="216" mass="23202">MHNVGVVRSHIAEIRGDTASSVQLVAVTKNFGPDAWQWARDARCDGVGENYAQEALAKVTATGANHLPLHFIGHLQSNKLSALYGKVHTWQTIDRESVILGLAKLHAASGGDAPRVLLQVNIADETQKSGCSPQALEKLVDLARSSHLDVGGLMVMGPTSADPISTRHTFREARKMCNELGLSECSAGMSHDYRIALEEGATIIRVGSAIFGERPQ</sequence>
<organism evidence="4">
    <name type="scientific">freshwater metagenome</name>
    <dbReference type="NCBI Taxonomy" id="449393"/>
    <lineage>
        <taxon>unclassified sequences</taxon>
        <taxon>metagenomes</taxon>
        <taxon>ecological metagenomes</taxon>
    </lineage>
</organism>
<dbReference type="SUPFAM" id="SSF51419">
    <property type="entry name" value="PLP-binding barrel"/>
    <property type="match status" value="1"/>
</dbReference>
<dbReference type="NCBIfam" id="TIGR00044">
    <property type="entry name" value="YggS family pyridoxal phosphate-dependent enzyme"/>
    <property type="match status" value="1"/>
</dbReference>
<protein>
    <submittedName>
        <fullName evidence="4">Unannotated protein</fullName>
    </submittedName>
</protein>
<feature type="domain" description="Alanine racemase N-terminal" evidence="2">
    <location>
        <begin position="7"/>
        <end position="215"/>
    </location>
</feature>
<gene>
    <name evidence="3" type="ORF">UFOPK4098_00070</name>
    <name evidence="4" type="ORF">UFOPK4347_00988</name>
</gene>
<evidence type="ECO:0000313" key="3">
    <source>
        <dbReference type="EMBL" id="CAB5006889.1"/>
    </source>
</evidence>
<dbReference type="GO" id="GO:0030170">
    <property type="term" value="F:pyridoxal phosphate binding"/>
    <property type="evidence" value="ECO:0007669"/>
    <property type="project" value="InterPro"/>
</dbReference>
<evidence type="ECO:0000259" key="2">
    <source>
        <dbReference type="Pfam" id="PF01168"/>
    </source>
</evidence>
<dbReference type="PANTHER" id="PTHR10146:SF14">
    <property type="entry name" value="PYRIDOXAL PHOSPHATE HOMEOSTASIS PROTEIN"/>
    <property type="match status" value="1"/>
</dbReference>
<dbReference type="EMBL" id="CAFBQU010000023">
    <property type="protein sequence ID" value="CAB5065673.1"/>
    <property type="molecule type" value="Genomic_DNA"/>
</dbReference>
<dbReference type="PANTHER" id="PTHR10146">
    <property type="entry name" value="PROLINE SYNTHETASE CO-TRANSCRIBED BACTERIAL HOMOLOG PROTEIN"/>
    <property type="match status" value="1"/>
</dbReference>
<evidence type="ECO:0000313" key="4">
    <source>
        <dbReference type="EMBL" id="CAB5065673.1"/>
    </source>
</evidence>
<proteinExistence type="predicted"/>
<dbReference type="EMBL" id="CAFBPN010000001">
    <property type="protein sequence ID" value="CAB5006889.1"/>
    <property type="molecule type" value="Genomic_DNA"/>
</dbReference>
<dbReference type="InterPro" id="IPR029066">
    <property type="entry name" value="PLP-binding_barrel"/>
</dbReference>
<keyword evidence="1" id="KW-0663">Pyridoxal phosphate</keyword>
<dbReference type="InterPro" id="IPR001608">
    <property type="entry name" value="Ala_racemase_N"/>
</dbReference>